<keyword evidence="4 7" id="KW-0949">S-adenosyl-L-methionine</keyword>
<dbReference type="InterPro" id="IPR029063">
    <property type="entry name" value="SAM-dependent_MTases_sf"/>
</dbReference>
<dbReference type="Pfam" id="PF00145">
    <property type="entry name" value="DNA_methylase"/>
    <property type="match status" value="1"/>
</dbReference>
<comment type="similarity">
    <text evidence="7 8">Belongs to the class I-like SAM-binding methyltransferase superfamily. C5-methyltransferase family.</text>
</comment>
<gene>
    <name evidence="10" type="primary">dcm</name>
    <name evidence="10" type="ORF">GZ085_13245</name>
</gene>
<feature type="domain" description="HNH nuclease" evidence="9">
    <location>
        <begin position="584"/>
        <end position="634"/>
    </location>
</feature>
<dbReference type="CDD" id="cd00315">
    <property type="entry name" value="Cyt_C5_DNA_methylase"/>
    <property type="match status" value="1"/>
</dbReference>
<dbReference type="EC" id="2.1.1.37" evidence="1"/>
<proteinExistence type="inferred from homology"/>
<evidence type="ECO:0000256" key="2">
    <source>
        <dbReference type="ARBA" id="ARBA00022603"/>
    </source>
</evidence>
<evidence type="ECO:0000256" key="7">
    <source>
        <dbReference type="PROSITE-ProRule" id="PRU01016"/>
    </source>
</evidence>
<dbReference type="InterPro" id="IPR001387">
    <property type="entry name" value="Cro/C1-type_HTH"/>
</dbReference>
<dbReference type="GO" id="GO:0003677">
    <property type="term" value="F:DNA binding"/>
    <property type="evidence" value="ECO:0007669"/>
    <property type="project" value="InterPro"/>
</dbReference>
<dbReference type="InterPro" id="IPR003615">
    <property type="entry name" value="HNH_nuc"/>
</dbReference>
<dbReference type="Gene3D" id="3.40.50.150">
    <property type="entry name" value="Vaccinia Virus protein VP39"/>
    <property type="match status" value="1"/>
</dbReference>
<comment type="catalytic activity">
    <reaction evidence="6">
        <text>a 2'-deoxycytidine in DNA + S-adenosyl-L-methionine = a 5-methyl-2'-deoxycytidine in DNA + S-adenosyl-L-homocysteine + H(+)</text>
        <dbReference type="Rhea" id="RHEA:13681"/>
        <dbReference type="Rhea" id="RHEA-COMP:11369"/>
        <dbReference type="Rhea" id="RHEA-COMP:11370"/>
        <dbReference type="ChEBI" id="CHEBI:15378"/>
        <dbReference type="ChEBI" id="CHEBI:57856"/>
        <dbReference type="ChEBI" id="CHEBI:59789"/>
        <dbReference type="ChEBI" id="CHEBI:85452"/>
        <dbReference type="ChEBI" id="CHEBI:85454"/>
        <dbReference type="EC" id="2.1.1.37"/>
    </reaction>
</comment>
<dbReference type="PANTHER" id="PTHR46098">
    <property type="entry name" value="TRNA (CYTOSINE(38)-C(5))-METHYLTRANSFERASE"/>
    <property type="match status" value="1"/>
</dbReference>
<dbReference type="PRINTS" id="PR00105">
    <property type="entry name" value="C5METTRFRASE"/>
</dbReference>
<sequence>MPTPSHTPTVLTTGTDDAVLTYLKAAREHHSQAKIASHLKVDPRTIRRWEARQSIPPAYVVHALQQLLPLDPPFEGEAAFNFIDLFAGIGGIRRAFETIGGRCVFTSEWDSYAQKTYAENFRDGHAINGDITQIQASDIPDHDVLLAGFPWQPFSIAGVSKKNALGKAHGFACETQGTLFFDVARIIAEKRPRAFLLENVKNLVSHDKGRTFAVIKRTLIEELGYHIHTRVIDGAHFVPQHRERILIVGFREPVAFDFDALPMPPKGQHTLKEILHRTDGSEPHLPWDEDRFFDHASNKVQDKYTLTDNLWRYLQNYAEKHRAKGNGFGFGLVTSDNVARTLSARYYKDGSEILVSQGKKKNPRRLTPRECARLMGFPDTYRIPVSDTRAYQLFADAALVPMIETTAKLMLPHITVEGAGSSKPKFEMPKKIMSSSRWTKEQVMLAFHLYCQIPFGKTDGRNKEIIALSKILGRTADAVAMKMLNISSLDPVIVNSGRKGLGNASALDREVWDEFHADWEKLALECALLNQQLRKEPQAIDESAPLDSFDLTDFSGETRQVLTEQRVKQNFFRRAVLASYRGRCCMSGLSDSRLLVASHIVPWSKDKTNRLNPSNGLCLSALHDKAFDKGLITLTNNFEILVSDQLKRLSDDSFVKSALVSLHNRPIEKPERFLPLLGFLERHRSEVYVDSIFVPK</sequence>
<reference evidence="10 11" key="1">
    <citation type="submission" date="2019-09" db="EMBL/GenBank/DDBJ databases">
        <title>H2 Metabolism Revealed by Metagenomic Analysis in Subglacial Sediment of East Antarctica.</title>
        <authorList>
            <person name="Yang Z."/>
            <person name="Zhang Y."/>
            <person name="Lv Y."/>
            <person name="Yan W."/>
            <person name="Xiao X."/>
            <person name="Sun B."/>
            <person name="Ma H."/>
        </authorList>
    </citation>
    <scope>NUCLEOTIDE SEQUENCE [LARGE SCALE GENOMIC DNA]</scope>
    <source>
        <strain evidence="10">Bin2_2</strain>
    </source>
</reference>
<comment type="caution">
    <text evidence="7">Lacks conserved residue(s) required for the propagation of feature annotation.</text>
</comment>
<evidence type="ECO:0000256" key="3">
    <source>
        <dbReference type="ARBA" id="ARBA00022679"/>
    </source>
</evidence>
<dbReference type="CDD" id="cd00093">
    <property type="entry name" value="HTH_XRE"/>
    <property type="match status" value="1"/>
</dbReference>
<dbReference type="Pfam" id="PF13391">
    <property type="entry name" value="HNH_2"/>
    <property type="match status" value="1"/>
</dbReference>
<dbReference type="GO" id="GO:0032259">
    <property type="term" value="P:methylation"/>
    <property type="evidence" value="ECO:0007669"/>
    <property type="project" value="UniProtKB-KW"/>
</dbReference>
<accession>A0A7C9TBB5</accession>
<name>A0A7C9TBB5_9PROT</name>
<evidence type="ECO:0000256" key="1">
    <source>
        <dbReference type="ARBA" id="ARBA00011975"/>
    </source>
</evidence>
<evidence type="ECO:0000313" key="10">
    <source>
        <dbReference type="EMBL" id="NDP49323.1"/>
    </source>
</evidence>
<dbReference type="Proteomes" id="UP000483432">
    <property type="component" value="Unassembled WGS sequence"/>
</dbReference>
<comment type="caution">
    <text evidence="10">The sequence shown here is derived from an EMBL/GenBank/DDBJ whole genome shotgun (WGS) entry which is preliminary data.</text>
</comment>
<evidence type="ECO:0000313" key="11">
    <source>
        <dbReference type="Proteomes" id="UP000483432"/>
    </source>
</evidence>
<dbReference type="InterPro" id="IPR010982">
    <property type="entry name" value="Lambda_DNA-bd_dom_sf"/>
</dbReference>
<keyword evidence="5" id="KW-0680">Restriction system</keyword>
<dbReference type="SUPFAM" id="SSF53335">
    <property type="entry name" value="S-adenosyl-L-methionine-dependent methyltransferases"/>
    <property type="match status" value="1"/>
</dbReference>
<protein>
    <recommendedName>
        <fullName evidence="1">DNA (cytosine-5-)-methyltransferase</fullName>
        <ecNumber evidence="1">2.1.1.37</ecNumber>
    </recommendedName>
</protein>
<evidence type="ECO:0000259" key="9">
    <source>
        <dbReference type="Pfam" id="PF13391"/>
    </source>
</evidence>
<dbReference type="NCBIfam" id="TIGR00675">
    <property type="entry name" value="dcm"/>
    <property type="match status" value="1"/>
</dbReference>
<evidence type="ECO:0000256" key="4">
    <source>
        <dbReference type="ARBA" id="ARBA00022691"/>
    </source>
</evidence>
<evidence type="ECO:0000256" key="5">
    <source>
        <dbReference type="ARBA" id="ARBA00022747"/>
    </source>
</evidence>
<dbReference type="SUPFAM" id="SSF47413">
    <property type="entry name" value="lambda repressor-like DNA-binding domains"/>
    <property type="match status" value="1"/>
</dbReference>
<keyword evidence="3 7" id="KW-0808">Transferase</keyword>
<dbReference type="Gene3D" id="3.90.120.30">
    <property type="match status" value="1"/>
</dbReference>
<keyword evidence="2 7" id="KW-0489">Methyltransferase</keyword>
<dbReference type="InterPro" id="IPR050750">
    <property type="entry name" value="C5-MTase"/>
</dbReference>
<dbReference type="EMBL" id="JAAFGW010000249">
    <property type="protein sequence ID" value="NDP49323.1"/>
    <property type="molecule type" value="Genomic_DNA"/>
</dbReference>
<dbReference type="PANTHER" id="PTHR46098:SF1">
    <property type="entry name" value="TRNA (CYTOSINE(38)-C(5))-METHYLTRANSFERASE"/>
    <property type="match status" value="1"/>
</dbReference>
<dbReference type="GO" id="GO:0009307">
    <property type="term" value="P:DNA restriction-modification system"/>
    <property type="evidence" value="ECO:0007669"/>
    <property type="project" value="UniProtKB-KW"/>
</dbReference>
<dbReference type="GO" id="GO:0003886">
    <property type="term" value="F:DNA (cytosine-5-)-methyltransferase activity"/>
    <property type="evidence" value="ECO:0007669"/>
    <property type="project" value="UniProtKB-EC"/>
</dbReference>
<organism evidence="10 11">
    <name type="scientific">Sulfuriferula multivorans</name>
    <dbReference type="NCBI Taxonomy" id="1559896"/>
    <lineage>
        <taxon>Bacteria</taxon>
        <taxon>Pseudomonadati</taxon>
        <taxon>Pseudomonadota</taxon>
        <taxon>Betaproteobacteria</taxon>
        <taxon>Nitrosomonadales</taxon>
        <taxon>Sulfuricellaceae</taxon>
        <taxon>Sulfuriferula</taxon>
    </lineage>
</organism>
<dbReference type="PROSITE" id="PS51679">
    <property type="entry name" value="SAM_MT_C5"/>
    <property type="match status" value="1"/>
</dbReference>
<dbReference type="InterPro" id="IPR001525">
    <property type="entry name" value="C5_MeTfrase"/>
</dbReference>
<evidence type="ECO:0000256" key="6">
    <source>
        <dbReference type="ARBA" id="ARBA00047422"/>
    </source>
</evidence>
<dbReference type="AlphaFoldDB" id="A0A7C9TBB5"/>
<evidence type="ECO:0000256" key="8">
    <source>
        <dbReference type="RuleBase" id="RU000416"/>
    </source>
</evidence>